<evidence type="ECO:0000313" key="1">
    <source>
        <dbReference type="EMBL" id="KAJ8880896.1"/>
    </source>
</evidence>
<reference evidence="1 2" key="1">
    <citation type="submission" date="2023-02" db="EMBL/GenBank/DDBJ databases">
        <title>LHISI_Scaffold_Assembly.</title>
        <authorList>
            <person name="Stuart O.P."/>
            <person name="Cleave R."/>
            <person name="Magrath M.J.L."/>
            <person name="Mikheyev A.S."/>
        </authorList>
    </citation>
    <scope>NUCLEOTIDE SEQUENCE [LARGE SCALE GENOMIC DNA]</scope>
    <source>
        <strain evidence="1">Daus_M_001</strain>
        <tissue evidence="1">Leg muscle</tissue>
    </source>
</reference>
<protein>
    <submittedName>
        <fullName evidence="1">Uncharacterized protein</fullName>
    </submittedName>
</protein>
<proteinExistence type="predicted"/>
<evidence type="ECO:0000313" key="2">
    <source>
        <dbReference type="Proteomes" id="UP001159363"/>
    </source>
</evidence>
<dbReference type="EMBL" id="JARBHB010000006">
    <property type="protein sequence ID" value="KAJ8880896.1"/>
    <property type="molecule type" value="Genomic_DNA"/>
</dbReference>
<comment type="caution">
    <text evidence="1">The sequence shown here is derived from an EMBL/GenBank/DDBJ whole genome shotgun (WGS) entry which is preliminary data.</text>
</comment>
<organism evidence="1 2">
    <name type="scientific">Dryococelus australis</name>
    <dbReference type="NCBI Taxonomy" id="614101"/>
    <lineage>
        <taxon>Eukaryota</taxon>
        <taxon>Metazoa</taxon>
        <taxon>Ecdysozoa</taxon>
        <taxon>Arthropoda</taxon>
        <taxon>Hexapoda</taxon>
        <taxon>Insecta</taxon>
        <taxon>Pterygota</taxon>
        <taxon>Neoptera</taxon>
        <taxon>Polyneoptera</taxon>
        <taxon>Phasmatodea</taxon>
        <taxon>Verophasmatodea</taxon>
        <taxon>Anareolatae</taxon>
        <taxon>Phasmatidae</taxon>
        <taxon>Eurycanthinae</taxon>
        <taxon>Dryococelus</taxon>
    </lineage>
</organism>
<keyword evidence="2" id="KW-1185">Reference proteome</keyword>
<gene>
    <name evidence="1" type="ORF">PR048_017369</name>
</gene>
<name>A0ABQ9H9J9_9NEOP</name>
<sequence>MLFLSPYVNPRASVSTPLRECNSKKSQNLLDLYPEGTLLIPSNVTVVSNAAERRSPTSLQTESRQQTYCSQLETQQNDSYLEPIYKSTPNQPVVNVMECSFVEQIVSDIEINNVLSHMLHYIECIVSPAIGKVIANSNGAEDVSSPPRDCELRQPKVNETRKRANTSTYFNTSMPEQSQKEKVFKMIAESLQAPSSTSATYTANQRFGLVIADILDEIKFPELLVTVKRKSCAKCILRRVKPALGLARRCVSLTHSTKMPPPARRPDFLIVPQLWRMPSNTRGSTVASRRYPELR</sequence>
<dbReference type="Proteomes" id="UP001159363">
    <property type="component" value="Chromosome 5"/>
</dbReference>
<accession>A0ABQ9H9J9</accession>